<dbReference type="Pfam" id="PF10000">
    <property type="entry name" value="ACT_3"/>
    <property type="match status" value="1"/>
</dbReference>
<feature type="domain" description="DUF2241" evidence="1">
    <location>
        <begin position="2"/>
        <end position="69"/>
    </location>
</feature>
<dbReference type="Pfam" id="PF13840">
    <property type="entry name" value="ACT_7"/>
    <property type="match status" value="1"/>
</dbReference>
<dbReference type="SUPFAM" id="SSF55021">
    <property type="entry name" value="ACT-like"/>
    <property type="match status" value="2"/>
</dbReference>
<feature type="domain" description="CASTOR ACT" evidence="2">
    <location>
        <begin position="70"/>
        <end position="127"/>
    </location>
</feature>
<dbReference type="Gene3D" id="3.30.2130.10">
    <property type="entry name" value="VC0802-like"/>
    <property type="match status" value="1"/>
</dbReference>
<gene>
    <name evidence="3" type="ORF">SAMN04487941_1291</name>
</gene>
<evidence type="ECO:0000313" key="3">
    <source>
        <dbReference type="EMBL" id="SFU52258.1"/>
    </source>
</evidence>
<protein>
    <submittedName>
        <fullName evidence="3">Uncharacterized protein</fullName>
    </submittedName>
</protein>
<dbReference type="AlphaFoldDB" id="A0A1I7GUY3"/>
<sequence length="132" mass="14114">MAGETNLAALLRTMAPELNSGDFVFCTVPDLASIAKADIICLLREKEGATLILEKDRADALGLSYSFVAAWITLKVHSALEAVGLTAAFSKALAENSISCNVVAGYYHDHLFVAKEDATKAINVLQRLSLES</sequence>
<dbReference type="InterPro" id="IPR045865">
    <property type="entry name" value="ACT-like_dom_sf"/>
</dbReference>
<organism evidence="3 4">
    <name type="scientific">Pontibacter akesuensis</name>
    <dbReference type="NCBI Taxonomy" id="388950"/>
    <lineage>
        <taxon>Bacteria</taxon>
        <taxon>Pseudomonadati</taxon>
        <taxon>Bacteroidota</taxon>
        <taxon>Cytophagia</taxon>
        <taxon>Cytophagales</taxon>
        <taxon>Hymenobacteraceae</taxon>
        <taxon>Pontibacter</taxon>
    </lineage>
</organism>
<dbReference type="RefSeq" id="WP_068836604.1">
    <property type="nucleotide sequence ID" value="NZ_BMXC01000001.1"/>
</dbReference>
<dbReference type="InterPro" id="IPR027795">
    <property type="entry name" value="CASTOR_ACT_dom"/>
</dbReference>
<dbReference type="PANTHER" id="PTHR39199:SF1">
    <property type="entry name" value="BLR5128 PROTEIN"/>
    <property type="match status" value="1"/>
</dbReference>
<dbReference type="PANTHER" id="PTHR39199">
    <property type="entry name" value="BLR5128 PROTEIN"/>
    <property type="match status" value="1"/>
</dbReference>
<evidence type="ECO:0000313" key="4">
    <source>
        <dbReference type="Proteomes" id="UP000182491"/>
    </source>
</evidence>
<dbReference type="STRING" id="388950.GCA_001611675_00387"/>
<dbReference type="InterPro" id="IPR018717">
    <property type="entry name" value="DUF2241"/>
</dbReference>
<evidence type="ECO:0000259" key="1">
    <source>
        <dbReference type="Pfam" id="PF10000"/>
    </source>
</evidence>
<dbReference type="EMBL" id="FPCA01000001">
    <property type="protein sequence ID" value="SFU52258.1"/>
    <property type="molecule type" value="Genomic_DNA"/>
</dbReference>
<dbReference type="Proteomes" id="UP000182491">
    <property type="component" value="Unassembled WGS sequence"/>
</dbReference>
<evidence type="ECO:0000259" key="2">
    <source>
        <dbReference type="Pfam" id="PF13840"/>
    </source>
</evidence>
<accession>A0A1I7GUY3</accession>
<reference evidence="4" key="1">
    <citation type="submission" date="2016-10" db="EMBL/GenBank/DDBJ databases">
        <authorList>
            <person name="Varghese N."/>
        </authorList>
    </citation>
    <scope>NUCLEOTIDE SEQUENCE [LARGE SCALE GENOMIC DNA]</scope>
    <source>
        <strain evidence="4">DSM 18820</strain>
    </source>
</reference>
<dbReference type="OrthoDB" id="517867at2"/>
<name>A0A1I7GUY3_9BACT</name>
<keyword evidence="4" id="KW-1185">Reference proteome</keyword>
<proteinExistence type="predicted"/>